<dbReference type="EMBL" id="CP069112">
    <property type="protein sequence ID" value="QSS62551.1"/>
    <property type="molecule type" value="Genomic_DNA"/>
</dbReference>
<sequence>MASRITISILDLETLMPSDLEGVRPDEQDWTEEHILRLRNIPSTPSTRSSQSRSASQTPIYRSPTHTPSPRQVSEESRRKVEKWYNDLIQMGGRPAYPFELAFAHPRAYKEHADIINSLGSAPGEFLQQKNAWIRFRKSQRWNRRIEEIFAQDQRDVTEYRQKENIKGDVG</sequence>
<dbReference type="AlphaFoldDB" id="A0A8A1M9A4"/>
<evidence type="ECO:0000313" key="2">
    <source>
        <dbReference type="EMBL" id="QSS62551.1"/>
    </source>
</evidence>
<evidence type="ECO:0000313" key="3">
    <source>
        <dbReference type="Proteomes" id="UP000663671"/>
    </source>
</evidence>
<proteinExistence type="predicted"/>
<feature type="compositionally biased region" description="Low complexity" evidence="1">
    <location>
        <begin position="42"/>
        <end position="59"/>
    </location>
</feature>
<protein>
    <submittedName>
        <fullName evidence="2">Uncharacterized protein</fullName>
    </submittedName>
</protein>
<feature type="region of interest" description="Disordered" evidence="1">
    <location>
        <begin position="36"/>
        <end position="78"/>
    </location>
</feature>
<dbReference type="VEuPathDB" id="FungiDB:I7I51_02289"/>
<evidence type="ECO:0000256" key="1">
    <source>
        <dbReference type="SAM" id="MobiDB-lite"/>
    </source>
</evidence>
<accession>A0A8A1M9A4</accession>
<organism evidence="2 3">
    <name type="scientific">Ajellomyces capsulatus</name>
    <name type="common">Darling's disease fungus</name>
    <name type="synonym">Histoplasma capsulatum</name>
    <dbReference type="NCBI Taxonomy" id="5037"/>
    <lineage>
        <taxon>Eukaryota</taxon>
        <taxon>Fungi</taxon>
        <taxon>Dikarya</taxon>
        <taxon>Ascomycota</taxon>
        <taxon>Pezizomycotina</taxon>
        <taxon>Eurotiomycetes</taxon>
        <taxon>Eurotiomycetidae</taxon>
        <taxon>Onygenales</taxon>
        <taxon>Ajellomycetaceae</taxon>
        <taxon>Histoplasma</taxon>
    </lineage>
</organism>
<reference evidence="2" key="1">
    <citation type="submission" date="2021-01" db="EMBL/GenBank/DDBJ databases">
        <title>Chromosome-level genome assembly of a human fungal pathogen reveals clustering of transcriptionally co-regulated genes.</title>
        <authorList>
            <person name="Voorhies M."/>
            <person name="Cohen S."/>
            <person name="Shea T.P."/>
            <person name="Petrus S."/>
            <person name="Munoz J.F."/>
            <person name="Poplawski S."/>
            <person name="Goldman W.E."/>
            <person name="Michael T."/>
            <person name="Cuomo C.A."/>
            <person name="Sil A."/>
            <person name="Beyhan S."/>
        </authorList>
    </citation>
    <scope>NUCLEOTIDE SEQUENCE</scope>
    <source>
        <strain evidence="2">WU24</strain>
    </source>
</reference>
<dbReference type="OrthoDB" id="4188277at2759"/>
<name>A0A8A1M9A4_AJECA</name>
<dbReference type="Proteomes" id="UP000663671">
    <property type="component" value="Chromosome 7"/>
</dbReference>
<gene>
    <name evidence="2" type="ORF">I7I51_02289</name>
</gene>